<proteinExistence type="predicted"/>
<name>A0A7X6IBE2_9BACT</name>
<sequence length="184" mass="20765">MTIPLCEADDDCENRRVRYYLTTDALADPVLNFTPQAREILISRSPTGDLFSWIYPELGLPLSLNEFPITGQRPPEVYQVPLGVFPATGPSPIFRQPLSPPLEVEENPDEVFVFTLRFDLTDLFFFDNTDGETEPVRFNARVDNLDLSRDGKILNGCASPPICTADFWPGLPDVTVTVEREERD</sequence>
<evidence type="ECO:0000313" key="1">
    <source>
        <dbReference type="EMBL" id="NKE71391.1"/>
    </source>
</evidence>
<evidence type="ECO:0000313" key="2">
    <source>
        <dbReference type="Proteomes" id="UP000534783"/>
    </source>
</evidence>
<dbReference type="AlphaFoldDB" id="A0A7X6IBE2"/>
<organism evidence="1 2">
    <name type="scientific">Candidatus Manganitrophus noduliformans</name>
    <dbReference type="NCBI Taxonomy" id="2606439"/>
    <lineage>
        <taxon>Bacteria</taxon>
        <taxon>Pseudomonadati</taxon>
        <taxon>Nitrospirota</taxon>
        <taxon>Nitrospiria</taxon>
        <taxon>Candidatus Troglogloeales</taxon>
        <taxon>Candidatus Manganitrophaceae</taxon>
        <taxon>Candidatus Manganitrophus</taxon>
    </lineage>
</organism>
<gene>
    <name evidence="1" type="ORF">MNODULE_11635</name>
</gene>
<dbReference type="EMBL" id="VTOW01000002">
    <property type="protein sequence ID" value="NKE71391.1"/>
    <property type="molecule type" value="Genomic_DNA"/>
</dbReference>
<dbReference type="Proteomes" id="UP000534783">
    <property type="component" value="Unassembled WGS sequence"/>
</dbReference>
<protein>
    <submittedName>
        <fullName evidence="1">Uncharacterized protein</fullName>
    </submittedName>
</protein>
<accession>A0A7X6IBE2</accession>
<reference evidence="1 2" key="1">
    <citation type="journal article" date="2020" name="Nature">
        <title>Bacterial chemolithoautotrophy via manganese oxidation.</title>
        <authorList>
            <person name="Yu H."/>
            <person name="Leadbetter J.R."/>
        </authorList>
    </citation>
    <scope>NUCLEOTIDE SEQUENCE [LARGE SCALE GENOMIC DNA]</scope>
    <source>
        <strain evidence="1 2">Mn-1</strain>
    </source>
</reference>
<comment type="caution">
    <text evidence="1">The sequence shown here is derived from an EMBL/GenBank/DDBJ whole genome shotgun (WGS) entry which is preliminary data.</text>
</comment>
<keyword evidence="2" id="KW-1185">Reference proteome</keyword>